<dbReference type="GO" id="GO:0001716">
    <property type="term" value="F:L-amino-acid oxidase activity"/>
    <property type="evidence" value="ECO:0007669"/>
    <property type="project" value="TreeGrafter"/>
</dbReference>
<dbReference type="AlphaFoldDB" id="G7H7V2"/>
<dbReference type="GO" id="GO:0009063">
    <property type="term" value="P:amino acid catabolic process"/>
    <property type="evidence" value="ECO:0007669"/>
    <property type="project" value="TreeGrafter"/>
</dbReference>
<dbReference type="Pfam" id="PF01593">
    <property type="entry name" value="Amino_oxidase"/>
    <property type="match status" value="1"/>
</dbReference>
<dbReference type="EMBL" id="BK007876">
    <property type="protein sequence ID" value="DAA34975.1"/>
    <property type="molecule type" value="Genomic_DNA"/>
</dbReference>
<dbReference type="Gene3D" id="3.90.660.10">
    <property type="match status" value="2"/>
</dbReference>
<dbReference type="PANTHER" id="PTHR10742:SF342">
    <property type="entry name" value="AMINE OXIDASE"/>
    <property type="match status" value="1"/>
</dbReference>
<reference evidence="2" key="3">
    <citation type="journal article" date="2011" name="Microbiology">
        <title>L-amino acid oxidase of the fungus Hebeloma cylindrosporum displays substrate preference towards glutamate.</title>
        <authorList>
            <person name="Nuutinen J."/>
            <person name="Marttinen E."/>
            <person name="Soliymani R."/>
            <person name="Hilden K."/>
            <person name="Timonen S."/>
        </authorList>
    </citation>
    <scope>NUCLEOTIDE SEQUENCE</scope>
</reference>
<dbReference type="SUPFAM" id="SSF54373">
    <property type="entry name" value="FAD-linked reductases, C-terminal domain"/>
    <property type="match status" value="1"/>
</dbReference>
<sequence length="651" mass="73345">MSDATDPSLVNIKVAQYFIHKKLDELKSKKKKFSYKADAGGHGFTSSAPSSWDNLTVGPGLGQPPPSGARVAIIGAGVAGLRTAMLLERLNIPYKIFEANDGPGGRLYTYRFPSDPVTSPPGQHDYYEVGGMRFPDNAANQPTFDLFKELGFSFRTEENPDGELIPFVYGKDDNIRHFNNLRKTAKEATSGINLFDEGEPDGNVPRGFTDMQDTDSQGNVYRGVDACFFKAFNDLRTKLLENFDEAWPALLQEWGWASTRSYLSQAKELRFPDTVIDWIEKHKSGTGRYARSVVEEVLESITFDHPRSEKLDWWCIEGGSEVLINKMLLKVTNPPSYNHRVTAVSEEFSWQNPLRRMKVSVQDKEDEYFSHVVSTVTFSVLRTINTAGVNMNFNQREAMRALNYGQSIKVGIKFKTRWWEQDIAKAPQVGGASRTDRQVRVVVYPSYGLNETGPGVLMVSYNWDQDAARFGSLMRNTESRSEQPKPDRSRTPWERILLDQIYQDLAVLHTPDNSNPEDVKAFKQMLIQDTLDFHAFDWYNNPFTMGAFAQFTPGQFSTLYADILQPAGFYGNFHFAGELASHHHAWVAGALDSAARVACHIEMDQRSRTHPTLGGEPIKLKRGVSPLPKSLVFDSQEVADSWHVFGLVEEA</sequence>
<dbReference type="Gene3D" id="1.10.10.1620">
    <property type="match status" value="1"/>
</dbReference>
<accession>G7H7V2</accession>
<organism evidence="2">
    <name type="scientific">Laccaria bicolor</name>
    <name type="common">Bicoloured deceiver</name>
    <name type="synonym">Laccaria laccata var. bicolor</name>
    <dbReference type="NCBI Taxonomy" id="29883"/>
    <lineage>
        <taxon>Eukaryota</taxon>
        <taxon>Fungi</taxon>
        <taxon>Dikarya</taxon>
        <taxon>Basidiomycota</taxon>
        <taxon>Agaricomycotina</taxon>
        <taxon>Agaricomycetes</taxon>
        <taxon>Agaricomycetidae</taxon>
        <taxon>Agaricales</taxon>
        <taxon>Agaricineae</taxon>
        <taxon>Hydnangiaceae</taxon>
        <taxon>Laccaria</taxon>
    </lineage>
</organism>
<evidence type="ECO:0000313" key="2">
    <source>
        <dbReference type="EMBL" id="DAA34975.1"/>
    </source>
</evidence>
<feature type="domain" description="Amine oxidase" evidence="1">
    <location>
        <begin position="78"/>
        <end position="601"/>
    </location>
</feature>
<proteinExistence type="predicted"/>
<dbReference type="PANTHER" id="PTHR10742">
    <property type="entry name" value="FLAVIN MONOAMINE OXIDASE"/>
    <property type="match status" value="1"/>
</dbReference>
<evidence type="ECO:0000259" key="1">
    <source>
        <dbReference type="Pfam" id="PF01593"/>
    </source>
</evidence>
<dbReference type="InterPro" id="IPR036188">
    <property type="entry name" value="FAD/NAD-bd_sf"/>
</dbReference>
<dbReference type="Gene3D" id="3.50.50.60">
    <property type="entry name" value="FAD/NAD(P)-binding domain"/>
    <property type="match status" value="1"/>
</dbReference>
<dbReference type="SUPFAM" id="SSF51905">
    <property type="entry name" value="FAD/NAD(P)-binding domain"/>
    <property type="match status" value="1"/>
</dbReference>
<reference evidence="2" key="1">
    <citation type="journal article" date="2008" name="Mycol. Res.">
        <title>Identification of nitrogen mineralization enzymes, L-amino acid oxidases, from the ectomycorrhizal fungi Hebeloma spp. and Laccaria bicolor.</title>
        <authorList>
            <person name="Nuutinen J.T."/>
            <person name="Timonen S."/>
        </authorList>
    </citation>
    <scope>NUCLEOTIDE SEQUENCE</scope>
</reference>
<name>G7H7V2_LACBI</name>
<reference evidence="2" key="2">
    <citation type="submission" date="2010-08" db="EMBL/GenBank/DDBJ databases">
        <authorList>
            <person name="Nuutinen J.T."/>
            <person name="Marttinen E."/>
            <person name="Soliymani R."/>
            <person name="Hilden K."/>
            <person name="Timonen S."/>
        </authorList>
    </citation>
    <scope>NUCLEOTIDE SEQUENCE</scope>
</reference>
<dbReference type="InterPro" id="IPR050281">
    <property type="entry name" value="Flavin_monoamine_oxidase"/>
</dbReference>
<dbReference type="InterPro" id="IPR002937">
    <property type="entry name" value="Amino_oxidase"/>
</dbReference>
<protein>
    <submittedName>
        <fullName evidence="2">L-amino acid oxidase 1</fullName>
    </submittedName>
</protein>
<gene>
    <name evidence="2" type="primary">lao1</name>
</gene>